<feature type="binding site" evidence="8">
    <location>
        <begin position="567"/>
        <end position="571"/>
    </location>
    <ligand>
        <name>GTP</name>
        <dbReference type="ChEBI" id="CHEBI:37565"/>
    </ligand>
</feature>
<proteinExistence type="inferred from homology"/>
<feature type="compositionally biased region" description="Low complexity" evidence="10">
    <location>
        <begin position="329"/>
        <end position="344"/>
    </location>
</feature>
<comment type="similarity">
    <text evidence="1 8 9">Belongs to the TRAFAC class translation factor GTPase superfamily. Classic translation factor GTPase family. IF-2 subfamily.</text>
</comment>
<feature type="compositionally biased region" description="Basic and acidic residues" evidence="10">
    <location>
        <begin position="152"/>
        <end position="222"/>
    </location>
</feature>
<comment type="subcellular location">
    <subcellularLocation>
        <location evidence="8">Cytoplasm</location>
    </subcellularLocation>
</comment>
<dbReference type="InterPro" id="IPR036925">
    <property type="entry name" value="TIF_IF2_dom3_sf"/>
</dbReference>
<dbReference type="Gene3D" id="1.10.10.2480">
    <property type="match status" value="1"/>
</dbReference>
<dbReference type="SUPFAM" id="SSF50447">
    <property type="entry name" value="Translation proteins"/>
    <property type="match status" value="2"/>
</dbReference>
<evidence type="ECO:0000256" key="1">
    <source>
        <dbReference type="ARBA" id="ARBA00007733"/>
    </source>
</evidence>
<dbReference type="CDD" id="cd01887">
    <property type="entry name" value="IF2_eIF5B"/>
    <property type="match status" value="1"/>
</dbReference>
<feature type="compositionally biased region" description="Basic and acidic residues" evidence="10">
    <location>
        <begin position="69"/>
        <end position="82"/>
    </location>
</feature>
<feature type="domain" description="Tr-type G" evidence="11">
    <location>
        <begin position="511"/>
        <end position="681"/>
    </location>
</feature>
<evidence type="ECO:0000259" key="11">
    <source>
        <dbReference type="PROSITE" id="PS51722"/>
    </source>
</evidence>
<feature type="compositionally biased region" description="Basic residues" evidence="10">
    <location>
        <begin position="268"/>
        <end position="277"/>
    </location>
</feature>
<dbReference type="FunFam" id="2.40.30.10:FF:000008">
    <property type="entry name" value="Translation initiation factor IF-2"/>
    <property type="match status" value="1"/>
</dbReference>
<dbReference type="InterPro" id="IPR023115">
    <property type="entry name" value="TIF_IF2_dom3"/>
</dbReference>
<dbReference type="AlphaFoldDB" id="A0A915YK03"/>
<dbReference type="InterPro" id="IPR000178">
    <property type="entry name" value="TF_IF2_bacterial-like"/>
</dbReference>
<feature type="binding site" evidence="8">
    <location>
        <begin position="520"/>
        <end position="527"/>
    </location>
    <ligand>
        <name>GTP</name>
        <dbReference type="ChEBI" id="CHEBI:37565"/>
    </ligand>
</feature>
<dbReference type="Proteomes" id="UP001060919">
    <property type="component" value="Chromosome"/>
</dbReference>
<dbReference type="Pfam" id="PF00009">
    <property type="entry name" value="GTP_EFTU"/>
    <property type="match status" value="1"/>
</dbReference>
<dbReference type="PROSITE" id="PS51722">
    <property type="entry name" value="G_TR_2"/>
    <property type="match status" value="1"/>
</dbReference>
<dbReference type="Pfam" id="PF04760">
    <property type="entry name" value="IF2_N"/>
    <property type="match status" value="1"/>
</dbReference>
<dbReference type="InterPro" id="IPR000795">
    <property type="entry name" value="T_Tr_GTP-bd_dom"/>
</dbReference>
<dbReference type="NCBIfam" id="TIGR00231">
    <property type="entry name" value="small_GTP"/>
    <property type="match status" value="1"/>
</dbReference>
<feature type="region of interest" description="Disordered" evidence="10">
    <location>
        <begin position="65"/>
        <end position="417"/>
    </location>
</feature>
<feature type="binding site" evidence="8">
    <location>
        <begin position="621"/>
        <end position="624"/>
    </location>
    <ligand>
        <name>GTP</name>
        <dbReference type="ChEBI" id="CHEBI:37565"/>
    </ligand>
</feature>
<evidence type="ECO:0000256" key="6">
    <source>
        <dbReference type="ARBA" id="ARBA00023134"/>
    </source>
</evidence>
<evidence type="ECO:0000313" key="12">
    <source>
        <dbReference type="EMBL" id="BDS14638.1"/>
    </source>
</evidence>
<dbReference type="PANTHER" id="PTHR43381:SF5">
    <property type="entry name" value="TR-TYPE G DOMAIN-CONTAINING PROTEIN"/>
    <property type="match status" value="1"/>
</dbReference>
<keyword evidence="5 8" id="KW-0648">Protein biosynthesis</keyword>
<dbReference type="Gene3D" id="3.40.50.10050">
    <property type="entry name" value="Translation initiation factor IF- 2, domain 3"/>
    <property type="match status" value="1"/>
</dbReference>
<dbReference type="InterPro" id="IPR015760">
    <property type="entry name" value="TIF_IF2"/>
</dbReference>
<keyword evidence="3 8" id="KW-0396">Initiation factor</keyword>
<organism evidence="12 13">
    <name type="scientific">Aureispira anguillae</name>
    <dbReference type="NCBI Taxonomy" id="2864201"/>
    <lineage>
        <taxon>Bacteria</taxon>
        <taxon>Pseudomonadati</taxon>
        <taxon>Bacteroidota</taxon>
        <taxon>Saprospiria</taxon>
        <taxon>Saprospirales</taxon>
        <taxon>Saprospiraceae</taxon>
        <taxon>Aureispira</taxon>
    </lineage>
</organism>
<dbReference type="Gene3D" id="3.40.50.300">
    <property type="entry name" value="P-loop containing nucleotide triphosphate hydrolases"/>
    <property type="match status" value="1"/>
</dbReference>
<dbReference type="SUPFAM" id="SSF52156">
    <property type="entry name" value="Initiation factor IF2/eIF5b, domain 3"/>
    <property type="match status" value="1"/>
</dbReference>
<keyword evidence="4 8" id="KW-0547">Nucleotide-binding</keyword>
<dbReference type="GO" id="GO:0005525">
    <property type="term" value="F:GTP binding"/>
    <property type="evidence" value="ECO:0007669"/>
    <property type="project" value="UniProtKB-KW"/>
</dbReference>
<dbReference type="SUPFAM" id="SSF52540">
    <property type="entry name" value="P-loop containing nucleoside triphosphate hydrolases"/>
    <property type="match status" value="1"/>
</dbReference>
<sequence length="1018" mass="112320">MSKRLVKVAKELNVGTKTIVEFLNGNGFAVSNKPTAKISDEMYDALAKNFQNSIAIKEKANQITIGTRKTKEEPLKEKVKSEEGEEEQQQEVQDAPKVVEQTPTPVVEAVPEVVEEKKEEQDTVESKAPQLTGPKILGKINLDNQNKKGRRKVQEPKEEKTVEKVTPKDVVEPPKEKTVETKNTPEQKPVKKIEEPVVEKQQEPKQEVIDPKKETPKEEVAKDVIVPAEQKDTPTKDKDSNSDLDIKVDAPQLKGLKILGKINIASSKPKRKKKTKDNRRGAQGQGNSDPKKKNLVASSDSGQGQKKRRKRTRVKTDGNTSNNKTGNESSNQNKNTTSTSSNKSSSDDNKRKVFKKPDKPAANAGKRGKKKGRRKEIDEKEIGNKLKATMNLLGGRGGKKKKFGASRKERDEQRAERLREIENNSEEAPKIQVTEFISVSELASLMNISATDIIMACMNEKRMVSINQRMDRELIELMGIEFGYEVEFVSAEDQMEKDYQIEDDELEDNSPRSPIVTVMGHVDHGKTSLLDSIRKANVAGGEAGGITQHIGAYEVKVGDQGTITFLDTPGHEAFTAMRARGAKVTDVAVIIISADDSIMPQTKEAISHAQAAEVPIIFAINKIDKEGANPDKIKQELASMDLLIEEWGGKYQSQDISAKQGLNIDLLLEKILLESEMLELKANPEKRAVGTVLEASLEKGRGYVAKILVRNGTLSVGDAMVAGPHYGRVKAMFNERGKRVKSAGPATPVLVLGLQGAPQAGETINVLASEKEAKDLAGKRANLVRQQQIRATRRVTLDDITNRIKIGNFRELNLIVKGDFDGSVEALSDSLLKLSTDQVQTNIIYQAVGPVTESDVNLAAASNAIIVGFQVRPNPMAKRLAENEGVEINTYSIIYDAIDEIKSALEGMLEPKQVEEITGMVDVQQVFKISKVGAVAGCFVQEGKVTRNSYVRVIRDGIVEYPKKEGVHGELSSLRRFKDSVSEVKNGFECGITLKNYNDLKEGDVLEIYDIKEVKQTL</sequence>
<dbReference type="InterPro" id="IPR009000">
    <property type="entry name" value="Transl_B-barrel_sf"/>
</dbReference>
<dbReference type="RefSeq" id="WP_264789856.1">
    <property type="nucleotide sequence ID" value="NZ_AP026867.1"/>
</dbReference>
<dbReference type="CDD" id="cd03702">
    <property type="entry name" value="IF2_mtIF2_II"/>
    <property type="match status" value="1"/>
</dbReference>
<feature type="compositionally biased region" description="Low complexity" evidence="10">
    <location>
        <begin position="90"/>
        <end position="112"/>
    </location>
</feature>
<evidence type="ECO:0000256" key="2">
    <source>
        <dbReference type="ARBA" id="ARBA00020675"/>
    </source>
</evidence>
<comment type="function">
    <text evidence="7 8 9">One of the essential components for the initiation of protein synthesis. Protects formylmethionyl-tRNA from spontaneous hydrolysis and promotes its binding to the 30S ribosomal subunits. Also involved in the hydrolysis of GTP during the formation of the 70S ribosomal complex.</text>
</comment>
<evidence type="ECO:0000256" key="7">
    <source>
        <dbReference type="ARBA" id="ARBA00025162"/>
    </source>
</evidence>
<evidence type="ECO:0000256" key="5">
    <source>
        <dbReference type="ARBA" id="ARBA00022917"/>
    </source>
</evidence>
<keyword evidence="8" id="KW-0963">Cytoplasm</keyword>
<dbReference type="InterPro" id="IPR005225">
    <property type="entry name" value="Small_GTP-bd"/>
</dbReference>
<dbReference type="EMBL" id="AP026867">
    <property type="protein sequence ID" value="BDS14638.1"/>
    <property type="molecule type" value="Genomic_DNA"/>
</dbReference>
<dbReference type="KEGG" id="aup:AsAng_0054190"/>
<evidence type="ECO:0000256" key="10">
    <source>
        <dbReference type="SAM" id="MobiDB-lite"/>
    </source>
</evidence>
<protein>
    <recommendedName>
        <fullName evidence="2 8">Translation initiation factor IF-2</fullName>
    </recommendedName>
</protein>
<keyword evidence="13" id="KW-1185">Reference proteome</keyword>
<reference evidence="12" key="1">
    <citation type="submission" date="2022-09" db="EMBL/GenBank/DDBJ databases">
        <title>Aureispira anguillicida sp. nov., isolated from Leptocephalus of Japanese eel Anguilla japonica.</title>
        <authorList>
            <person name="Yuasa K."/>
            <person name="Mekata T."/>
            <person name="Ikunari K."/>
        </authorList>
    </citation>
    <scope>NUCLEOTIDE SEQUENCE</scope>
    <source>
        <strain evidence="12">EL160426</strain>
    </source>
</reference>
<feature type="compositionally biased region" description="Basic and acidic residues" evidence="10">
    <location>
        <begin position="375"/>
        <end position="384"/>
    </location>
</feature>
<dbReference type="GO" id="GO:0005737">
    <property type="term" value="C:cytoplasm"/>
    <property type="evidence" value="ECO:0007669"/>
    <property type="project" value="UniProtKB-SubCell"/>
</dbReference>
<dbReference type="HAMAP" id="MF_00100_B">
    <property type="entry name" value="IF_2_B"/>
    <property type="match status" value="1"/>
</dbReference>
<evidence type="ECO:0000313" key="13">
    <source>
        <dbReference type="Proteomes" id="UP001060919"/>
    </source>
</evidence>
<dbReference type="Gene3D" id="2.40.30.10">
    <property type="entry name" value="Translation factors"/>
    <property type="match status" value="2"/>
</dbReference>
<comment type="caution">
    <text evidence="8">Lacks conserved residue(s) required for the propagation of feature annotation.</text>
</comment>
<dbReference type="GO" id="GO:0003743">
    <property type="term" value="F:translation initiation factor activity"/>
    <property type="evidence" value="ECO:0007669"/>
    <property type="project" value="UniProtKB-UniRule"/>
</dbReference>
<accession>A0A915YK03</accession>
<dbReference type="Pfam" id="PF11987">
    <property type="entry name" value="IF-2"/>
    <property type="match status" value="1"/>
</dbReference>
<dbReference type="NCBIfam" id="TIGR00487">
    <property type="entry name" value="IF-2"/>
    <property type="match status" value="1"/>
</dbReference>
<feature type="compositionally biased region" description="Basic and acidic residues" evidence="10">
    <location>
        <begin position="406"/>
        <end position="417"/>
    </location>
</feature>
<evidence type="ECO:0000256" key="4">
    <source>
        <dbReference type="ARBA" id="ARBA00022741"/>
    </source>
</evidence>
<dbReference type="GO" id="GO:0003924">
    <property type="term" value="F:GTPase activity"/>
    <property type="evidence" value="ECO:0007669"/>
    <property type="project" value="UniProtKB-UniRule"/>
</dbReference>
<keyword evidence="6 8" id="KW-0342">GTP-binding</keyword>
<name>A0A915YK03_9BACT</name>
<dbReference type="PANTHER" id="PTHR43381">
    <property type="entry name" value="TRANSLATION INITIATION FACTOR IF-2-RELATED"/>
    <property type="match status" value="1"/>
</dbReference>
<dbReference type="FunFam" id="2.40.30.10:FF:000054">
    <property type="entry name" value="Translation initiation factor IF-2"/>
    <property type="match status" value="1"/>
</dbReference>
<feature type="compositionally biased region" description="Polar residues" evidence="10">
    <location>
        <begin position="317"/>
        <end position="328"/>
    </location>
</feature>
<dbReference type="FunFam" id="3.40.50.300:FF:000019">
    <property type="entry name" value="Translation initiation factor IF-2"/>
    <property type="match status" value="1"/>
</dbReference>
<dbReference type="Pfam" id="PF22042">
    <property type="entry name" value="EF-G_D2"/>
    <property type="match status" value="1"/>
</dbReference>
<feature type="compositionally biased region" description="Basic and acidic residues" evidence="10">
    <location>
        <begin position="345"/>
        <end position="359"/>
    </location>
</feature>
<dbReference type="CDD" id="cd03692">
    <property type="entry name" value="mtIF2_IVc"/>
    <property type="match status" value="1"/>
</dbReference>
<dbReference type="InterPro" id="IPR006847">
    <property type="entry name" value="IF2_N"/>
</dbReference>
<dbReference type="InterPro" id="IPR053905">
    <property type="entry name" value="EF-G-like_DII"/>
</dbReference>
<dbReference type="PROSITE" id="PS01176">
    <property type="entry name" value="IF2"/>
    <property type="match status" value="1"/>
</dbReference>
<dbReference type="FunFam" id="3.40.50.10050:FF:000001">
    <property type="entry name" value="Translation initiation factor IF-2"/>
    <property type="match status" value="1"/>
</dbReference>
<dbReference type="InterPro" id="IPR027417">
    <property type="entry name" value="P-loop_NTPase"/>
</dbReference>
<gene>
    <name evidence="8" type="primary">infB</name>
    <name evidence="12" type="ORF">AsAng_0054190</name>
</gene>
<feature type="compositionally biased region" description="Basic and acidic residues" evidence="10">
    <location>
        <begin position="229"/>
        <end position="248"/>
    </location>
</feature>
<evidence type="ECO:0000256" key="9">
    <source>
        <dbReference type="RuleBase" id="RU000644"/>
    </source>
</evidence>
<evidence type="ECO:0000256" key="3">
    <source>
        <dbReference type="ARBA" id="ARBA00022540"/>
    </source>
</evidence>
<dbReference type="InterPro" id="IPR044145">
    <property type="entry name" value="IF2_II"/>
</dbReference>
<feature type="compositionally biased region" description="Basic and acidic residues" evidence="10">
    <location>
        <begin position="114"/>
        <end position="125"/>
    </location>
</feature>
<evidence type="ECO:0000256" key="8">
    <source>
        <dbReference type="HAMAP-Rule" id="MF_00100"/>
    </source>
</evidence>